<dbReference type="PANTHER" id="PTHR11346">
    <property type="entry name" value="GALECTIN"/>
    <property type="match status" value="1"/>
</dbReference>
<dbReference type="GO" id="GO:0016936">
    <property type="term" value="F:galactoside binding"/>
    <property type="evidence" value="ECO:0007669"/>
    <property type="project" value="TreeGrafter"/>
</dbReference>
<reference evidence="6" key="1">
    <citation type="submission" date="2024-02" db="UniProtKB">
        <authorList>
            <consortium name="WormBaseParasite"/>
        </authorList>
    </citation>
    <scope>IDENTIFICATION</scope>
</reference>
<dbReference type="InterPro" id="IPR001079">
    <property type="entry name" value="Galectin_CRD"/>
</dbReference>
<accession>A0AAF3FQ87</accession>
<evidence type="ECO:0000313" key="6">
    <source>
        <dbReference type="WBParaSite" id="MBELARI_LOCUS9370"/>
    </source>
</evidence>
<keyword evidence="5" id="KW-1185">Reference proteome</keyword>
<dbReference type="CDD" id="cd00070">
    <property type="entry name" value="GLECT"/>
    <property type="match status" value="2"/>
</dbReference>
<feature type="compositionally biased region" description="Basic and acidic residues" evidence="3">
    <location>
        <begin position="1"/>
        <end position="41"/>
    </location>
</feature>
<dbReference type="InterPro" id="IPR044156">
    <property type="entry name" value="Galectin-like"/>
</dbReference>
<dbReference type="Pfam" id="PF00337">
    <property type="entry name" value="Gal-bind_lectin"/>
    <property type="match status" value="2"/>
</dbReference>
<feature type="region of interest" description="Disordered" evidence="3">
    <location>
        <begin position="1"/>
        <end position="60"/>
    </location>
</feature>
<evidence type="ECO:0000256" key="3">
    <source>
        <dbReference type="SAM" id="MobiDB-lite"/>
    </source>
</evidence>
<feature type="domain" description="Galectin" evidence="4">
    <location>
        <begin position="61"/>
        <end position="206"/>
    </location>
</feature>
<feature type="domain" description="Galectin" evidence="4">
    <location>
        <begin position="236"/>
        <end position="371"/>
    </location>
</feature>
<evidence type="ECO:0000313" key="5">
    <source>
        <dbReference type="Proteomes" id="UP000887575"/>
    </source>
</evidence>
<dbReference type="PROSITE" id="PS51304">
    <property type="entry name" value="GALECTIN"/>
    <property type="match status" value="2"/>
</dbReference>
<dbReference type="SMART" id="SM00908">
    <property type="entry name" value="Gal-bind_lectin"/>
    <property type="match status" value="2"/>
</dbReference>
<sequence length="372" mass="42281">MGKDKEGRDRSEAPDNKGKHHLEEEHRVEKPAGKSQQEKGKTTPLKVHHPKHSNNKLDVPYTTLIPGGMMPGRSITIKGTVIDNAMKRFHVDLCCGLLIHGDHMDNKALHINPRFEKPGAWPFGGAGDEQIVLNSLINNQWGSEERFINAFKIEEQFTIRILALEEYFKIAVNGKHLCDYEYRVKVDQIKAIHLDGCVRVDYIQFQPAILDGIAQQIAGSPMGPQVLNTLDRPSVPFQLPINGFKPPEIFHITLTPFLSGERFTINFHKGEEWIFHFRVDLPNKEKKEKGCVIRNSTKSLKWGTEERSPNDFPFHKGVTCDLRFTAFQRSIAVDLNGAPYIQFAFRNQNQPTDINLLTVKGDCVIHRIVHKG</sequence>
<dbReference type="SUPFAM" id="SSF49899">
    <property type="entry name" value="Concanavalin A-like lectins/glucanases"/>
    <property type="match status" value="2"/>
</dbReference>
<name>A0AAF3FQ87_9BILA</name>
<dbReference type="AlphaFoldDB" id="A0AAF3FQ87"/>
<dbReference type="GO" id="GO:0030246">
    <property type="term" value="F:carbohydrate binding"/>
    <property type="evidence" value="ECO:0007669"/>
    <property type="project" value="UniProtKB-UniRule"/>
</dbReference>
<organism evidence="5 6">
    <name type="scientific">Mesorhabditis belari</name>
    <dbReference type="NCBI Taxonomy" id="2138241"/>
    <lineage>
        <taxon>Eukaryota</taxon>
        <taxon>Metazoa</taxon>
        <taxon>Ecdysozoa</taxon>
        <taxon>Nematoda</taxon>
        <taxon>Chromadorea</taxon>
        <taxon>Rhabditida</taxon>
        <taxon>Rhabditina</taxon>
        <taxon>Rhabditomorpha</taxon>
        <taxon>Rhabditoidea</taxon>
        <taxon>Rhabditidae</taxon>
        <taxon>Mesorhabditinae</taxon>
        <taxon>Mesorhabditis</taxon>
    </lineage>
</organism>
<evidence type="ECO:0000256" key="1">
    <source>
        <dbReference type="ARBA" id="ARBA00022734"/>
    </source>
</evidence>
<evidence type="ECO:0000256" key="2">
    <source>
        <dbReference type="RuleBase" id="RU102079"/>
    </source>
</evidence>
<dbReference type="SMART" id="SM00276">
    <property type="entry name" value="GLECT"/>
    <property type="match status" value="2"/>
</dbReference>
<dbReference type="Proteomes" id="UP000887575">
    <property type="component" value="Unassembled WGS sequence"/>
</dbReference>
<dbReference type="Gene3D" id="2.60.120.200">
    <property type="match status" value="2"/>
</dbReference>
<keyword evidence="1 2" id="KW-0430">Lectin</keyword>
<dbReference type="InterPro" id="IPR013320">
    <property type="entry name" value="ConA-like_dom_sf"/>
</dbReference>
<evidence type="ECO:0000259" key="4">
    <source>
        <dbReference type="PROSITE" id="PS51304"/>
    </source>
</evidence>
<protein>
    <recommendedName>
        <fullName evidence="2">Galectin</fullName>
    </recommendedName>
</protein>
<dbReference type="WBParaSite" id="MBELARI_LOCUS9370">
    <property type="protein sequence ID" value="MBELARI_LOCUS9370"/>
    <property type="gene ID" value="MBELARI_LOCUS9370"/>
</dbReference>
<proteinExistence type="predicted"/>
<dbReference type="PANTHER" id="PTHR11346:SF171">
    <property type="entry name" value="GALECTIN"/>
    <property type="match status" value="1"/>
</dbReference>